<name>A0A914QBY6_9BILA</name>
<dbReference type="WBParaSite" id="PDA_v2.g26797.t1">
    <property type="protein sequence ID" value="PDA_v2.g26797.t1"/>
    <property type="gene ID" value="PDA_v2.g26797"/>
</dbReference>
<dbReference type="Pfam" id="PF13855">
    <property type="entry name" value="LRR_8"/>
    <property type="match status" value="2"/>
</dbReference>
<feature type="signal peptide" evidence="3">
    <location>
        <begin position="1"/>
        <end position="21"/>
    </location>
</feature>
<dbReference type="AlphaFoldDB" id="A0A914QBY6"/>
<dbReference type="SMART" id="SM00369">
    <property type="entry name" value="LRR_TYP"/>
    <property type="match status" value="7"/>
</dbReference>
<accession>A0A914QBY6</accession>
<keyword evidence="2" id="KW-0677">Repeat</keyword>
<dbReference type="SUPFAM" id="SSF52058">
    <property type="entry name" value="L domain-like"/>
    <property type="match status" value="1"/>
</dbReference>
<dbReference type="InterPro" id="IPR003591">
    <property type="entry name" value="Leu-rich_rpt_typical-subtyp"/>
</dbReference>
<dbReference type="PANTHER" id="PTHR24366">
    <property type="entry name" value="IG(IMMUNOGLOBULIN) AND LRR(LEUCINE RICH REPEAT) DOMAINS"/>
    <property type="match status" value="1"/>
</dbReference>
<keyword evidence="1" id="KW-0433">Leucine-rich repeat</keyword>
<dbReference type="PANTHER" id="PTHR24366:SF170">
    <property type="entry name" value="RE50361P"/>
    <property type="match status" value="1"/>
</dbReference>
<proteinExistence type="predicted"/>
<sequence>MKFVTLVLLAIIISLFSLNNAETLEGRIYDKNDRIEHQLKTINESNNEFINGTFDYYVCGENSKAPYCECQENGQLKCDAPVVKNSDYENLLINVYFDGPYFTNANIKIMNESFIPKTATFNSNQIKKLEKDKILPGNEATVETLEINSNGIEEIENGAFNNFSSLKSLDLSKNSLSNISARVLTKEIGSSLKKLDLSHNPFTSTDSFDFTNLEKLEELILDGIHIYLSNNYEKTDFIFPKSLSNLKKLSMRDCGIISFNDKIFDNLINLETLDLYGNYFSSVPESINQLTNLQSLNLGHSFILNLNETSFKNNQKLSEFSMVASALRNIDNCTFCKKPNLKKVMLYQNRHLSYIHENAFGNVDSEILHSLETFSVESCNLSIIPEKLLNWNSLTEFGIGKNPFICNCSMAWLINDLLSPTHSVPFLFRHMKQRRSFSYNEDKTILEDFDFETNVYKV</sequence>
<evidence type="ECO:0000256" key="2">
    <source>
        <dbReference type="ARBA" id="ARBA00022737"/>
    </source>
</evidence>
<protein>
    <submittedName>
        <fullName evidence="5">Uncharacterized protein</fullName>
    </submittedName>
</protein>
<dbReference type="Gene3D" id="3.80.10.10">
    <property type="entry name" value="Ribonuclease Inhibitor"/>
    <property type="match status" value="2"/>
</dbReference>
<keyword evidence="4" id="KW-1185">Reference proteome</keyword>
<dbReference type="InterPro" id="IPR032675">
    <property type="entry name" value="LRR_dom_sf"/>
</dbReference>
<keyword evidence="3" id="KW-0732">Signal</keyword>
<evidence type="ECO:0000256" key="1">
    <source>
        <dbReference type="ARBA" id="ARBA00022614"/>
    </source>
</evidence>
<evidence type="ECO:0000256" key="3">
    <source>
        <dbReference type="SAM" id="SignalP"/>
    </source>
</evidence>
<dbReference type="Pfam" id="PF00560">
    <property type="entry name" value="LRR_1"/>
    <property type="match status" value="1"/>
</dbReference>
<evidence type="ECO:0000313" key="4">
    <source>
        <dbReference type="Proteomes" id="UP000887578"/>
    </source>
</evidence>
<reference evidence="5" key="1">
    <citation type="submission" date="2022-11" db="UniProtKB">
        <authorList>
            <consortium name="WormBaseParasite"/>
        </authorList>
    </citation>
    <scope>IDENTIFICATION</scope>
</reference>
<evidence type="ECO:0000313" key="5">
    <source>
        <dbReference type="WBParaSite" id="PDA_v2.g26797.t1"/>
    </source>
</evidence>
<dbReference type="InterPro" id="IPR001611">
    <property type="entry name" value="Leu-rich_rpt"/>
</dbReference>
<dbReference type="Proteomes" id="UP000887578">
    <property type="component" value="Unplaced"/>
</dbReference>
<dbReference type="PROSITE" id="PS51450">
    <property type="entry name" value="LRR"/>
    <property type="match status" value="3"/>
</dbReference>
<organism evidence="4 5">
    <name type="scientific">Panagrolaimus davidi</name>
    <dbReference type="NCBI Taxonomy" id="227884"/>
    <lineage>
        <taxon>Eukaryota</taxon>
        <taxon>Metazoa</taxon>
        <taxon>Ecdysozoa</taxon>
        <taxon>Nematoda</taxon>
        <taxon>Chromadorea</taxon>
        <taxon>Rhabditida</taxon>
        <taxon>Tylenchina</taxon>
        <taxon>Panagrolaimomorpha</taxon>
        <taxon>Panagrolaimoidea</taxon>
        <taxon>Panagrolaimidae</taxon>
        <taxon>Panagrolaimus</taxon>
    </lineage>
</organism>
<feature type="chain" id="PRO_5037608416" evidence="3">
    <location>
        <begin position="22"/>
        <end position="458"/>
    </location>
</feature>